<dbReference type="SUPFAM" id="SSF51735">
    <property type="entry name" value="NAD(P)-binding Rossmann-fold domains"/>
    <property type="match status" value="1"/>
</dbReference>
<dbReference type="PANTHER" id="PTHR43318:SF1">
    <property type="entry name" value="POLYSACCHARIDE BIOSYNTHESIS PROTEIN EPSC-RELATED"/>
    <property type="match status" value="1"/>
</dbReference>
<dbReference type="AlphaFoldDB" id="A0A132C3F5"/>
<dbReference type="GO" id="GO:0016829">
    <property type="term" value="F:lyase activity"/>
    <property type="evidence" value="ECO:0007669"/>
    <property type="project" value="UniProtKB-KW"/>
</dbReference>
<dbReference type="Proteomes" id="UP000068382">
    <property type="component" value="Unassembled WGS sequence"/>
</dbReference>
<dbReference type="InterPro" id="IPR003869">
    <property type="entry name" value="Polysac_CapD-like"/>
</dbReference>
<feature type="transmembrane region" description="Helical" evidence="2">
    <location>
        <begin position="18"/>
        <end position="38"/>
    </location>
</feature>
<sequence>MSTFNLISGLSRSKKSGVFLGIDLLLLPLALLFTYTVQDQPVAPLTLLGQMFPILPYILIATGGLSYWLGLPQVQLIAYERHAMGQTAVVAVSAAAMEAVLCRIFGPQVPPGVHVVFAISYLIMMVAVRGVLYQIVLAVYRRARPRARVVIYGAGNTGTQLAQALKAHDGIDPVAFVDDNKSLQGLTLVGLPVCAPARIAELVKTRDVKRVLLAMPSQNQPKQAQIIQRLQKLGLEVQALPSFAQLIGEEALVDKLTPVPPQNFLRRASRDVPMKEAAVSYADRVVLVSGAGGSIGSELCRQVLACRPAKLVLYELSELALYTIHQELCQQLEGTGIELVPVLGSVTDPRQVRRVLVNHQVQVVLHAAAYKHVPLVEANPLAGLANNVFGTQTLARAAAEFGVERFILISSDKAVRPTNVMGASKRMAELVVQDLASRSAPYGDGSAGHTVFTMVRFGNVLGSSGSVIPLFQEQISRGGPVTVTDPRVKRYFMTIREAVQLVLQAGAEAKGGEVFVLDMGEPVSILQLARQVIESAGYSVRDDDHPEGDIAIDIIGLRPGEKLEEELTLSTELITTRHPKIFCAREAVLSEIEVAALLRALRQVVASGDSEGARRVIMRWVEGYVQPLADRKSS</sequence>
<dbReference type="SUPFAM" id="SSF53335">
    <property type="entry name" value="S-adenosyl-L-methionine-dependent methyltransferases"/>
    <property type="match status" value="1"/>
</dbReference>
<proteinExistence type="inferred from homology"/>
<dbReference type="InterPro" id="IPR029063">
    <property type="entry name" value="SAM-dependent_MTases_sf"/>
</dbReference>
<feature type="transmembrane region" description="Helical" evidence="2">
    <location>
        <begin position="118"/>
        <end position="140"/>
    </location>
</feature>
<feature type="domain" description="Polysaccharide biosynthesis protein CapD-like" evidence="3">
    <location>
        <begin position="286"/>
        <end position="584"/>
    </location>
</feature>
<dbReference type="EMBL" id="LPUY01000007">
    <property type="protein sequence ID" value="KUP95056.1"/>
    <property type="molecule type" value="Genomic_DNA"/>
</dbReference>
<name>A0A132C3F5_9RHOB</name>
<comment type="caution">
    <text evidence="4">The sequence shown here is derived from an EMBL/GenBank/DDBJ whole genome shotgun (WGS) entry which is preliminary data.</text>
</comment>
<dbReference type="InterPro" id="IPR051203">
    <property type="entry name" value="Polysaccharide_Synthase-Rel"/>
</dbReference>
<dbReference type="OrthoDB" id="9803111at2"/>
<evidence type="ECO:0000256" key="1">
    <source>
        <dbReference type="ARBA" id="ARBA00007430"/>
    </source>
</evidence>
<dbReference type="EC" id="4.2.1.135" evidence="4"/>
<feature type="transmembrane region" description="Helical" evidence="2">
    <location>
        <begin position="50"/>
        <end position="71"/>
    </location>
</feature>
<keyword evidence="2" id="KW-0812">Transmembrane</keyword>
<dbReference type="InterPro" id="IPR036291">
    <property type="entry name" value="NAD(P)-bd_dom_sf"/>
</dbReference>
<dbReference type="Pfam" id="PF13727">
    <property type="entry name" value="CoA_binding_3"/>
    <property type="match status" value="1"/>
</dbReference>
<evidence type="ECO:0000313" key="5">
    <source>
        <dbReference type="Proteomes" id="UP000068382"/>
    </source>
</evidence>
<dbReference type="PANTHER" id="PTHR43318">
    <property type="entry name" value="UDP-N-ACETYLGLUCOSAMINE 4,6-DEHYDRATASE"/>
    <property type="match status" value="1"/>
</dbReference>
<protein>
    <submittedName>
        <fullName evidence="4">UDP-N-acetyl-alpha-D-glucosamine C6 dehydratase</fullName>
        <ecNumber evidence="4">4.2.1.135</ecNumber>
    </submittedName>
</protein>
<dbReference type="CDD" id="cd05237">
    <property type="entry name" value="UDP_invert_4-6DH_SDR_e"/>
    <property type="match status" value="1"/>
</dbReference>
<dbReference type="RefSeq" id="WP_068239103.1">
    <property type="nucleotide sequence ID" value="NZ_LPUY01000007.1"/>
</dbReference>
<keyword evidence="5" id="KW-1185">Reference proteome</keyword>
<comment type="similarity">
    <text evidence="1">Belongs to the polysaccharide synthase family.</text>
</comment>
<evidence type="ECO:0000313" key="4">
    <source>
        <dbReference type="EMBL" id="KUP95056.1"/>
    </source>
</evidence>
<dbReference type="PATRIC" id="fig|1768241.3.peg.55"/>
<accession>A0A132C3F5</accession>
<reference evidence="4 5" key="1">
    <citation type="submission" date="2015-12" db="EMBL/GenBank/DDBJ databases">
        <title>Genome sequence of the marine Rhodobacteraceae strain O3.65, Candidatus Tritonibacter horizontis.</title>
        <authorList>
            <person name="Poehlein A."/>
            <person name="Giebel H.A."/>
            <person name="Voget S."/>
            <person name="Brinkhoff T."/>
        </authorList>
    </citation>
    <scope>NUCLEOTIDE SEQUENCE [LARGE SCALE GENOMIC DNA]</scope>
    <source>
        <strain evidence="4 5">O3.65</strain>
    </source>
</reference>
<dbReference type="Pfam" id="PF02719">
    <property type="entry name" value="Polysacc_synt_2"/>
    <property type="match status" value="1"/>
</dbReference>
<evidence type="ECO:0000259" key="3">
    <source>
        <dbReference type="Pfam" id="PF02719"/>
    </source>
</evidence>
<keyword evidence="2" id="KW-0472">Membrane</keyword>
<feature type="transmembrane region" description="Helical" evidence="2">
    <location>
        <begin position="83"/>
        <end position="106"/>
    </location>
</feature>
<keyword evidence="4" id="KW-0456">Lyase</keyword>
<evidence type="ECO:0000256" key="2">
    <source>
        <dbReference type="SAM" id="Phobius"/>
    </source>
</evidence>
<keyword evidence="2" id="KW-1133">Transmembrane helix</keyword>
<organism evidence="4 5">
    <name type="scientific">Tritonibacter horizontis</name>
    <dbReference type="NCBI Taxonomy" id="1768241"/>
    <lineage>
        <taxon>Bacteria</taxon>
        <taxon>Pseudomonadati</taxon>
        <taxon>Pseudomonadota</taxon>
        <taxon>Alphaproteobacteria</taxon>
        <taxon>Rhodobacterales</taxon>
        <taxon>Paracoccaceae</taxon>
        <taxon>Tritonibacter</taxon>
    </lineage>
</organism>
<gene>
    <name evidence="4" type="primary">pglF</name>
    <name evidence="4" type="ORF">TRIHO_00560</name>
</gene>
<dbReference type="Gene3D" id="3.40.50.720">
    <property type="entry name" value="NAD(P)-binding Rossmann-like Domain"/>
    <property type="match status" value="2"/>
</dbReference>